<feature type="domain" description="Calponin-homology (CH)" evidence="3">
    <location>
        <begin position="1"/>
        <end position="113"/>
    </location>
</feature>
<dbReference type="InterPro" id="IPR001589">
    <property type="entry name" value="Actinin_actin-bd_CS"/>
</dbReference>
<dbReference type="Pfam" id="PF00307">
    <property type="entry name" value="CH"/>
    <property type="match status" value="2"/>
</dbReference>
<dbReference type="AlphaFoldDB" id="S4RY80"/>
<evidence type="ECO:0000256" key="1">
    <source>
        <dbReference type="ARBA" id="ARBA00022737"/>
    </source>
</evidence>
<evidence type="ECO:0000259" key="3">
    <source>
        <dbReference type="PROSITE" id="PS50021"/>
    </source>
</evidence>
<accession>S4RY80</accession>
<name>S4RY80_PETMA</name>
<evidence type="ECO:0000313" key="4">
    <source>
        <dbReference type="Ensembl" id="ENSPMAP00000010171.1"/>
    </source>
</evidence>
<dbReference type="InterPro" id="IPR001715">
    <property type="entry name" value="CH_dom"/>
</dbReference>
<keyword evidence="2" id="KW-0009">Actin-binding</keyword>
<reference evidence="4" key="1">
    <citation type="submission" date="2025-08" db="UniProtKB">
        <authorList>
            <consortium name="Ensembl"/>
        </authorList>
    </citation>
    <scope>IDENTIFICATION</scope>
</reference>
<organism evidence="4">
    <name type="scientific">Petromyzon marinus</name>
    <name type="common">Sea lamprey</name>
    <dbReference type="NCBI Taxonomy" id="7757"/>
    <lineage>
        <taxon>Eukaryota</taxon>
        <taxon>Metazoa</taxon>
        <taxon>Chordata</taxon>
        <taxon>Craniata</taxon>
        <taxon>Vertebrata</taxon>
        <taxon>Cyclostomata</taxon>
        <taxon>Hyperoartia</taxon>
        <taxon>Petromyzontiformes</taxon>
        <taxon>Petromyzontidae</taxon>
        <taxon>Petromyzon</taxon>
    </lineage>
</organism>
<dbReference type="Gene3D" id="1.10.418.10">
    <property type="entry name" value="Calponin-like domain"/>
    <property type="match status" value="2"/>
</dbReference>
<dbReference type="GeneTree" id="ENSGT00940000154342"/>
<dbReference type="PROSITE" id="PS00020">
    <property type="entry name" value="ACTININ_2"/>
    <property type="match status" value="1"/>
</dbReference>
<dbReference type="FunFam" id="1.10.418.10:FF:000089">
    <property type="entry name" value="Spectrin beta chain"/>
    <property type="match status" value="1"/>
</dbReference>
<dbReference type="OMA" id="KPPKYQV"/>
<dbReference type="Ensembl" id="ENSPMAT00000010216.1">
    <property type="protein sequence ID" value="ENSPMAP00000010171.1"/>
    <property type="gene ID" value="ENSPMAG00000009250.1"/>
</dbReference>
<dbReference type="STRING" id="7757.ENSPMAP00000010171"/>
<dbReference type="InterPro" id="IPR036872">
    <property type="entry name" value="CH_dom_sf"/>
</dbReference>
<feature type="domain" description="Calponin-homology (CH)" evidence="3">
    <location>
        <begin position="122"/>
        <end position="227"/>
    </location>
</feature>
<dbReference type="HOGENOM" id="CLU_005217_5_0_1"/>
<dbReference type="PROSITE" id="PS50021">
    <property type="entry name" value="CH"/>
    <property type="match status" value="2"/>
</dbReference>
<evidence type="ECO:0000256" key="2">
    <source>
        <dbReference type="ARBA" id="ARBA00023203"/>
    </source>
</evidence>
<dbReference type="PANTHER" id="PTHR11915">
    <property type="entry name" value="SPECTRIN/FILAMIN RELATED CYTOSKELETAL PROTEIN"/>
    <property type="match status" value="1"/>
</dbReference>
<sequence>FFLCGVLSLPRCVCVRVFCCCCLQAGKTPIEDLFTSLRDGRRLLELLEIILGQKLQSKERGTSRVHALNNVNRALQVLQKNNVELVNIGGADIVDGNHKLTLGLIWSIIIHWQAVEISSDQTNSEKILLGWVRQSTRDYRPVNVVNFTTSWSDGLAFNALIHSYRKYRPDLFNWKTVANQMTVTERLDNAFNVAQDHLNIARLLDPEDVETAHPDKKSILMYVTSLF</sequence>
<dbReference type="GO" id="GO:0003779">
    <property type="term" value="F:actin binding"/>
    <property type="evidence" value="ECO:0007669"/>
    <property type="project" value="UniProtKB-KW"/>
</dbReference>
<dbReference type="SUPFAM" id="SSF47576">
    <property type="entry name" value="Calponin-homology domain, CH-domain"/>
    <property type="match status" value="1"/>
</dbReference>
<proteinExistence type="predicted"/>
<protein>
    <recommendedName>
        <fullName evidence="3">Calponin-homology (CH) domain-containing protein</fullName>
    </recommendedName>
</protein>
<keyword evidence="1" id="KW-0677">Repeat</keyword>
<reference evidence="4" key="2">
    <citation type="submission" date="2025-09" db="UniProtKB">
        <authorList>
            <consortium name="Ensembl"/>
        </authorList>
    </citation>
    <scope>IDENTIFICATION</scope>
</reference>
<dbReference type="SMART" id="SM00033">
    <property type="entry name" value="CH"/>
    <property type="match status" value="2"/>
</dbReference>